<organism evidence="1 2">
    <name type="scientific">Opisthorchis felineus</name>
    <dbReference type="NCBI Taxonomy" id="147828"/>
    <lineage>
        <taxon>Eukaryota</taxon>
        <taxon>Metazoa</taxon>
        <taxon>Spiralia</taxon>
        <taxon>Lophotrochozoa</taxon>
        <taxon>Platyhelminthes</taxon>
        <taxon>Trematoda</taxon>
        <taxon>Digenea</taxon>
        <taxon>Opisthorchiida</taxon>
        <taxon>Opisthorchiata</taxon>
        <taxon>Opisthorchiidae</taxon>
        <taxon>Opisthorchis</taxon>
    </lineage>
</organism>
<name>A0A4S2LCL7_OPIFE</name>
<keyword evidence="2" id="KW-1185">Reference proteome</keyword>
<dbReference type="Proteomes" id="UP000308267">
    <property type="component" value="Unassembled WGS sequence"/>
</dbReference>
<sequence>MRLGVMQGGLAWLPFSKTGEMMSLPSHCLPPAYMFVYEVVDKQIHRSIELEEELRWLYRTVIFCLNWCYRRKTTRSNKRDLSQKFKSTFCHDYLSMMHTASIEYTQFS</sequence>
<gene>
    <name evidence="1" type="ORF">CRM22_009767</name>
</gene>
<reference evidence="1 2" key="1">
    <citation type="journal article" date="2019" name="BMC Genomics">
        <title>New insights from Opisthorchis felineus genome: update on genomics of the epidemiologically important liver flukes.</title>
        <authorList>
            <person name="Ershov N.I."/>
            <person name="Mordvinov V.A."/>
            <person name="Prokhortchouk E.B."/>
            <person name="Pakharukova M.Y."/>
            <person name="Gunbin K.V."/>
            <person name="Ustyantsev K."/>
            <person name="Genaev M.A."/>
            <person name="Blinov A.G."/>
            <person name="Mazur A."/>
            <person name="Boulygina E."/>
            <person name="Tsygankova S."/>
            <person name="Khrameeva E."/>
            <person name="Chekanov N."/>
            <person name="Fan G."/>
            <person name="Xiao A."/>
            <person name="Zhang H."/>
            <person name="Xu X."/>
            <person name="Yang H."/>
            <person name="Solovyev V."/>
            <person name="Lee S.M."/>
            <person name="Liu X."/>
            <person name="Afonnikov D.A."/>
            <person name="Skryabin K.G."/>
        </authorList>
    </citation>
    <scope>NUCLEOTIDE SEQUENCE [LARGE SCALE GENOMIC DNA]</scope>
    <source>
        <strain evidence="1">AK-0245</strain>
        <tissue evidence="1">Whole organism</tissue>
    </source>
</reference>
<comment type="caution">
    <text evidence="1">The sequence shown here is derived from an EMBL/GenBank/DDBJ whole genome shotgun (WGS) entry which is preliminary data.</text>
</comment>
<dbReference type="EMBL" id="SJOL01009336">
    <property type="protein sequence ID" value="TGZ58108.1"/>
    <property type="molecule type" value="Genomic_DNA"/>
</dbReference>
<protein>
    <submittedName>
        <fullName evidence="1">Uncharacterized protein</fullName>
    </submittedName>
</protein>
<evidence type="ECO:0000313" key="1">
    <source>
        <dbReference type="EMBL" id="TGZ58108.1"/>
    </source>
</evidence>
<accession>A0A4S2LCL7</accession>
<dbReference type="AlphaFoldDB" id="A0A4S2LCL7"/>
<proteinExistence type="predicted"/>
<evidence type="ECO:0000313" key="2">
    <source>
        <dbReference type="Proteomes" id="UP000308267"/>
    </source>
</evidence>